<name>A0A5B7IK54_PORTR</name>
<dbReference type="Proteomes" id="UP000324222">
    <property type="component" value="Unassembled WGS sequence"/>
</dbReference>
<proteinExistence type="predicted"/>
<protein>
    <submittedName>
        <fullName evidence="1">Structural maintenance of chromosomes protein 2</fullName>
    </submittedName>
</protein>
<sequence length="65" mass="7757">MVSLQYNDLMRKKRIVENDKAKIEKVILELDEKKKAALRQAWGQVSRMQKALFVSNLEFRLKLYC</sequence>
<reference evidence="1 2" key="1">
    <citation type="submission" date="2019-05" db="EMBL/GenBank/DDBJ databases">
        <title>Another draft genome of Portunus trituberculatus and its Hox gene families provides insights of decapod evolution.</title>
        <authorList>
            <person name="Jeong J.-H."/>
            <person name="Song I."/>
            <person name="Kim S."/>
            <person name="Choi T."/>
            <person name="Kim D."/>
            <person name="Ryu S."/>
            <person name="Kim W."/>
        </authorList>
    </citation>
    <scope>NUCLEOTIDE SEQUENCE [LARGE SCALE GENOMIC DNA]</scope>
    <source>
        <tissue evidence="1">Muscle</tissue>
    </source>
</reference>
<evidence type="ECO:0000313" key="1">
    <source>
        <dbReference type="EMBL" id="MPC85821.1"/>
    </source>
</evidence>
<dbReference type="AlphaFoldDB" id="A0A5B7IK54"/>
<keyword evidence="2" id="KW-1185">Reference proteome</keyword>
<evidence type="ECO:0000313" key="2">
    <source>
        <dbReference type="Proteomes" id="UP000324222"/>
    </source>
</evidence>
<dbReference type="OrthoDB" id="10255539at2759"/>
<comment type="caution">
    <text evidence="1">The sequence shown here is derived from an EMBL/GenBank/DDBJ whole genome shotgun (WGS) entry which is preliminary data.</text>
</comment>
<organism evidence="1 2">
    <name type="scientific">Portunus trituberculatus</name>
    <name type="common">Swimming crab</name>
    <name type="synonym">Neptunus trituberculatus</name>
    <dbReference type="NCBI Taxonomy" id="210409"/>
    <lineage>
        <taxon>Eukaryota</taxon>
        <taxon>Metazoa</taxon>
        <taxon>Ecdysozoa</taxon>
        <taxon>Arthropoda</taxon>
        <taxon>Crustacea</taxon>
        <taxon>Multicrustacea</taxon>
        <taxon>Malacostraca</taxon>
        <taxon>Eumalacostraca</taxon>
        <taxon>Eucarida</taxon>
        <taxon>Decapoda</taxon>
        <taxon>Pleocyemata</taxon>
        <taxon>Brachyura</taxon>
        <taxon>Eubrachyura</taxon>
        <taxon>Portunoidea</taxon>
        <taxon>Portunidae</taxon>
        <taxon>Portuninae</taxon>
        <taxon>Portunus</taxon>
    </lineage>
</organism>
<gene>
    <name evidence="1" type="primary">smc2_0</name>
    <name evidence="1" type="ORF">E2C01_080618</name>
</gene>
<accession>A0A5B7IK54</accession>
<dbReference type="EMBL" id="VSRR010069694">
    <property type="protein sequence ID" value="MPC85821.1"/>
    <property type="molecule type" value="Genomic_DNA"/>
</dbReference>